<evidence type="ECO:0000259" key="10">
    <source>
        <dbReference type="SMART" id="SM00651"/>
    </source>
</evidence>
<feature type="region of interest" description="Disordered" evidence="9">
    <location>
        <begin position="1"/>
        <end position="45"/>
    </location>
</feature>
<comment type="subcellular location">
    <subcellularLocation>
        <location evidence="1">Nucleus</location>
    </subcellularLocation>
</comment>
<feature type="domain" description="Sm" evidence="10">
    <location>
        <begin position="47"/>
        <end position="147"/>
    </location>
</feature>
<dbReference type="VEuPathDB" id="FungiDB:JI435_022590"/>
<dbReference type="GO" id="GO:0071004">
    <property type="term" value="C:U2-type prespliceosome"/>
    <property type="evidence" value="ECO:0000318"/>
    <property type="project" value="GO_Central"/>
</dbReference>
<protein>
    <recommendedName>
        <fullName evidence="10">Sm domain-containing protein</fullName>
    </recommendedName>
</protein>
<dbReference type="GO" id="GO:0005688">
    <property type="term" value="C:U6 snRNP"/>
    <property type="evidence" value="ECO:0000318"/>
    <property type="project" value="GO_Central"/>
</dbReference>
<dbReference type="GO" id="GO:1990726">
    <property type="term" value="C:Lsm1-7-Pat1 complex"/>
    <property type="evidence" value="ECO:0000318"/>
    <property type="project" value="GO_Central"/>
</dbReference>
<evidence type="ECO:0000256" key="3">
    <source>
        <dbReference type="ARBA" id="ARBA00022664"/>
    </source>
</evidence>
<evidence type="ECO:0000256" key="4">
    <source>
        <dbReference type="ARBA" id="ARBA00022728"/>
    </source>
</evidence>
<evidence type="ECO:0000313" key="11">
    <source>
        <dbReference type="EMBL" id="EAT90471.2"/>
    </source>
</evidence>
<dbReference type="SUPFAM" id="SSF50182">
    <property type="entry name" value="Sm-like ribonucleoproteins"/>
    <property type="match status" value="1"/>
</dbReference>
<dbReference type="Pfam" id="PF01423">
    <property type="entry name" value="LSM"/>
    <property type="match status" value="1"/>
</dbReference>
<dbReference type="EMBL" id="CH445327">
    <property type="protein sequence ID" value="EAT90471.2"/>
    <property type="molecule type" value="Genomic_DNA"/>
</dbReference>
<keyword evidence="5" id="KW-0694">RNA-binding</keyword>
<dbReference type="Gene3D" id="2.30.30.100">
    <property type="match status" value="1"/>
</dbReference>
<dbReference type="SMART" id="SM00651">
    <property type="entry name" value="Sm"/>
    <property type="match status" value="1"/>
</dbReference>
<comment type="similarity">
    <text evidence="2">Belongs to the snRNP Sm proteins family.</text>
</comment>
<name>Q0V155_PHANO</name>
<keyword evidence="6" id="KW-0508">mRNA splicing</keyword>
<dbReference type="RefSeq" id="XP_001792873.1">
    <property type="nucleotide sequence ID" value="XM_001792821.1"/>
</dbReference>
<dbReference type="InterPro" id="IPR044641">
    <property type="entry name" value="Lsm7/SmG-like"/>
</dbReference>
<dbReference type="GO" id="GO:0000398">
    <property type="term" value="P:mRNA splicing, via spliceosome"/>
    <property type="evidence" value="ECO:0007669"/>
    <property type="project" value="InterPro"/>
</dbReference>
<dbReference type="Proteomes" id="UP000001055">
    <property type="component" value="Unassembled WGS sequence"/>
</dbReference>
<feature type="compositionally biased region" description="Gly residues" evidence="9">
    <location>
        <begin position="22"/>
        <end position="35"/>
    </location>
</feature>
<evidence type="ECO:0000256" key="5">
    <source>
        <dbReference type="ARBA" id="ARBA00022884"/>
    </source>
</evidence>
<evidence type="ECO:0000256" key="8">
    <source>
        <dbReference type="ARBA" id="ARBA00023274"/>
    </source>
</evidence>
<dbReference type="PIRSF" id="PIRSF037188">
    <property type="entry name" value="U6_snRNA_Lsm7"/>
    <property type="match status" value="1"/>
</dbReference>
<dbReference type="InterPro" id="IPR017132">
    <property type="entry name" value="Lsm7"/>
</dbReference>
<dbReference type="InterPro" id="IPR001163">
    <property type="entry name" value="Sm_dom_euk/arc"/>
</dbReference>
<proteinExistence type="inferred from homology"/>
<dbReference type="GO" id="GO:0097526">
    <property type="term" value="C:spliceosomal tri-snRNP complex"/>
    <property type="evidence" value="ECO:0000318"/>
    <property type="project" value="GO_Central"/>
</dbReference>
<dbReference type="GO" id="GO:0000956">
    <property type="term" value="P:nuclear-transcribed mRNA catabolic process"/>
    <property type="evidence" value="ECO:0007669"/>
    <property type="project" value="InterPro"/>
</dbReference>
<keyword evidence="7" id="KW-0539">Nucleus</keyword>
<dbReference type="GeneID" id="5969723"/>
<dbReference type="AlphaFoldDB" id="Q0V155"/>
<accession>Q0V155</accession>
<organism evidence="11 12">
    <name type="scientific">Phaeosphaeria nodorum (strain SN15 / ATCC MYA-4574 / FGSC 10173)</name>
    <name type="common">Glume blotch fungus</name>
    <name type="synonym">Parastagonospora nodorum</name>
    <dbReference type="NCBI Taxonomy" id="321614"/>
    <lineage>
        <taxon>Eukaryota</taxon>
        <taxon>Fungi</taxon>
        <taxon>Dikarya</taxon>
        <taxon>Ascomycota</taxon>
        <taxon>Pezizomycotina</taxon>
        <taxon>Dothideomycetes</taxon>
        <taxon>Pleosporomycetidae</taxon>
        <taxon>Pleosporales</taxon>
        <taxon>Pleosporineae</taxon>
        <taxon>Phaeosphaeriaceae</taxon>
        <taxon>Parastagonospora</taxon>
    </lineage>
</organism>
<dbReference type="GO" id="GO:0005682">
    <property type="term" value="C:U5 snRNP"/>
    <property type="evidence" value="ECO:0007669"/>
    <property type="project" value="EnsemblFungi"/>
</dbReference>
<evidence type="ECO:0000256" key="1">
    <source>
        <dbReference type="ARBA" id="ARBA00004123"/>
    </source>
</evidence>
<dbReference type="PANTHER" id="PTHR10553">
    <property type="entry name" value="SMALL NUCLEAR RIBONUCLEOPROTEIN"/>
    <property type="match status" value="1"/>
</dbReference>
<reference evidence="12" key="1">
    <citation type="journal article" date="2007" name="Plant Cell">
        <title>Dothideomycete-plant interactions illuminated by genome sequencing and EST analysis of the wheat pathogen Stagonospora nodorum.</title>
        <authorList>
            <person name="Hane J.K."/>
            <person name="Lowe R.G."/>
            <person name="Solomon P.S."/>
            <person name="Tan K.C."/>
            <person name="Schoch C.L."/>
            <person name="Spatafora J.W."/>
            <person name="Crous P.W."/>
            <person name="Kodira C."/>
            <person name="Birren B.W."/>
            <person name="Galagan J.E."/>
            <person name="Torriani S.F."/>
            <person name="McDonald B.A."/>
            <person name="Oliver R.P."/>
        </authorList>
    </citation>
    <scope>NUCLEOTIDE SEQUENCE [LARGE SCALE GENOMIC DNA]</scope>
    <source>
        <strain evidence="12">SN15 / ATCC MYA-4574 / FGSC 10173</strain>
    </source>
</reference>
<dbReference type="FunCoup" id="Q0V155">
    <property type="interactions" value="719"/>
</dbReference>
<dbReference type="KEGG" id="pno:SNOG_02259"/>
<dbReference type="HOGENOM" id="CLU_076902_3_0_1"/>
<evidence type="ECO:0000256" key="6">
    <source>
        <dbReference type="ARBA" id="ARBA00023187"/>
    </source>
</evidence>
<evidence type="ECO:0000256" key="2">
    <source>
        <dbReference type="ARBA" id="ARBA00006850"/>
    </source>
</evidence>
<dbReference type="CDD" id="cd01729">
    <property type="entry name" value="LSm7"/>
    <property type="match status" value="1"/>
</dbReference>
<evidence type="ECO:0000256" key="7">
    <source>
        <dbReference type="ARBA" id="ARBA00023242"/>
    </source>
</evidence>
<evidence type="ECO:0000313" key="12">
    <source>
        <dbReference type="Proteomes" id="UP000001055"/>
    </source>
</evidence>
<dbReference type="eggNOG" id="KOG1781">
    <property type="taxonomic scope" value="Eukaryota"/>
</dbReference>
<evidence type="ECO:0000256" key="9">
    <source>
        <dbReference type="SAM" id="MobiDB-lite"/>
    </source>
</evidence>
<dbReference type="GO" id="GO:0030620">
    <property type="term" value="F:U2 snRNA binding"/>
    <property type="evidence" value="ECO:0007669"/>
    <property type="project" value="EnsemblFungi"/>
</dbReference>
<sequence>MSERGQFRGGRGGGRGGDRGGRGGGRGGAQSGGAAGQTERPKKENILDLSKYMDKQLTVKFSGGREERKTNGVMVAMFALGNRKILWKERHPLTHPPVIGTLKGYDQLMNLVLDEVKEALTDDEGNIRYRKLGLIVARGTLLVVISPVDGSEEIANPFMQEEE</sequence>
<dbReference type="GO" id="GO:0071013">
    <property type="term" value="C:catalytic step 2 spliceosome"/>
    <property type="evidence" value="ECO:0000318"/>
    <property type="project" value="GO_Central"/>
</dbReference>
<keyword evidence="3" id="KW-0507">mRNA processing</keyword>
<dbReference type="GO" id="GO:0008266">
    <property type="term" value="F:poly(U) RNA binding"/>
    <property type="evidence" value="ECO:0007669"/>
    <property type="project" value="EnsemblFungi"/>
</dbReference>
<dbReference type="STRING" id="321614.Q0V155"/>
<dbReference type="PANTHER" id="PTHR10553:SF5">
    <property type="entry name" value="U6 SNRNA-ASSOCIATED SM-LIKE PROTEIN LSM7"/>
    <property type="match status" value="1"/>
</dbReference>
<dbReference type="InterPro" id="IPR010920">
    <property type="entry name" value="LSM_dom_sf"/>
</dbReference>
<keyword evidence="8" id="KW-0687">Ribonucleoprotein</keyword>
<keyword evidence="4" id="KW-0747">Spliceosome</keyword>
<dbReference type="InParanoid" id="Q0V155"/>
<gene>
    <name evidence="11" type="ORF">SNOG_02259</name>
</gene>